<evidence type="ECO:0000256" key="3">
    <source>
        <dbReference type="ARBA" id="ARBA00005326"/>
    </source>
</evidence>
<comment type="subunit">
    <text evidence="4 9">Heterodimer of two subunits, one of which binds GTP.</text>
</comment>
<dbReference type="Pfam" id="PF03463">
    <property type="entry name" value="eRF1_1"/>
    <property type="match status" value="1"/>
</dbReference>
<reference evidence="11 13" key="1">
    <citation type="journal article" date="2016" name="ISME J.">
        <title>Chasing the elusive Euryarchaeota class WSA2: genomes reveal a uniquely fastidious methyl-reducing methanogen.</title>
        <authorList>
            <person name="Nobu M.K."/>
            <person name="Narihiro T."/>
            <person name="Kuroda K."/>
            <person name="Mei R."/>
            <person name="Liu W.T."/>
        </authorList>
    </citation>
    <scope>NUCLEOTIDE SEQUENCE [LARGE SCALE GENOMIC DNA]</scope>
    <source>
        <strain evidence="11">ADurb1013_Bin02101</strain>
        <strain evidence="12">ADurb1213_Bin02801</strain>
    </source>
</reference>
<dbReference type="InterPro" id="IPR005140">
    <property type="entry name" value="eRF1_Pelota-like_N"/>
</dbReference>
<dbReference type="SUPFAM" id="SSF55481">
    <property type="entry name" value="N-terminal domain of eukaryotic peptide chain release factor subunit 1, ERF1"/>
    <property type="match status" value="1"/>
</dbReference>
<evidence type="ECO:0000256" key="1">
    <source>
        <dbReference type="ARBA" id="ARBA00002832"/>
    </source>
</evidence>
<proteinExistence type="inferred from homology"/>
<accession>A0A150JAF0</accession>
<comment type="similarity">
    <text evidence="3 9">Belongs to the eukaryotic release factor 1 family.</text>
</comment>
<evidence type="ECO:0000259" key="10">
    <source>
        <dbReference type="SMART" id="SM01194"/>
    </source>
</evidence>
<dbReference type="InterPro" id="IPR005142">
    <property type="entry name" value="eRF1_3"/>
</dbReference>
<evidence type="ECO:0000313" key="11">
    <source>
        <dbReference type="EMBL" id="KYC54135.1"/>
    </source>
</evidence>
<dbReference type="InterPro" id="IPR029064">
    <property type="entry name" value="Ribosomal_eL30-like_sf"/>
</dbReference>
<evidence type="ECO:0000256" key="7">
    <source>
        <dbReference type="ARBA" id="ARBA00022917"/>
    </source>
</evidence>
<dbReference type="InterPro" id="IPR024049">
    <property type="entry name" value="eRF1_1_sf"/>
</dbReference>
<accession>A0A150JHW8</accession>
<dbReference type="GO" id="GO:0005737">
    <property type="term" value="C:cytoplasm"/>
    <property type="evidence" value="ECO:0007669"/>
    <property type="project" value="UniProtKB-SubCell"/>
</dbReference>
<dbReference type="HAMAP" id="MF_00424">
    <property type="entry name" value="Rel_fact_arch_1"/>
    <property type="match status" value="1"/>
</dbReference>
<gene>
    <name evidence="9 11" type="primary">prf1</name>
    <name evidence="12" type="synonym">prf1_1</name>
    <name evidence="11" type="ORF">AN188_01236</name>
    <name evidence="12" type="ORF">APG09_00141</name>
</gene>
<dbReference type="Proteomes" id="UP000092420">
    <property type="component" value="Unassembled WGS sequence"/>
</dbReference>
<dbReference type="SUPFAM" id="SSF53137">
    <property type="entry name" value="Translational machinery components"/>
    <property type="match status" value="1"/>
</dbReference>
<dbReference type="Gene3D" id="3.30.1330.30">
    <property type="match status" value="1"/>
</dbReference>
<dbReference type="NCBIfam" id="TIGR03676">
    <property type="entry name" value="aRF1_eRF1"/>
    <property type="match status" value="1"/>
</dbReference>
<dbReference type="EMBL" id="LNJE01000001">
    <property type="protein sequence ID" value="KYC58664.1"/>
    <property type="molecule type" value="Genomic_DNA"/>
</dbReference>
<evidence type="ECO:0000256" key="8">
    <source>
        <dbReference type="ARBA" id="ARBA00031168"/>
    </source>
</evidence>
<dbReference type="Gene3D" id="3.30.960.10">
    <property type="entry name" value="eRF1 domain 1"/>
    <property type="match status" value="1"/>
</dbReference>
<comment type="function">
    <text evidence="1 9">Directs the termination of nascent peptide synthesis (translation) in response to the termination codons UAA, UAG and UGA.</text>
</comment>
<protein>
    <recommendedName>
        <fullName evidence="5 9">Peptide chain release factor subunit 1</fullName>
    </recommendedName>
    <alternativeName>
        <fullName evidence="8 9">Translation termination factor aRF1</fullName>
    </alternativeName>
</protein>
<dbReference type="PANTHER" id="PTHR10113">
    <property type="entry name" value="PEPTIDE CHAIN RELEASE FACTOR SUBUNIT 1"/>
    <property type="match status" value="1"/>
</dbReference>
<dbReference type="PATRIC" id="fig|1706435.3.peg.138"/>
<evidence type="ECO:0000256" key="2">
    <source>
        <dbReference type="ARBA" id="ARBA00004496"/>
    </source>
</evidence>
<keyword evidence="6 9" id="KW-0963">Cytoplasm</keyword>
<comment type="caution">
    <text evidence="11">The sequence shown here is derived from an EMBL/GenBank/DDBJ whole genome shotgun (WGS) entry which is preliminary data.</text>
</comment>
<dbReference type="GO" id="GO:0016149">
    <property type="term" value="F:translation release factor activity, codon specific"/>
    <property type="evidence" value="ECO:0007669"/>
    <property type="project" value="UniProtKB-UniRule"/>
</dbReference>
<comment type="subcellular location">
    <subcellularLocation>
        <location evidence="2 9">Cytoplasm</location>
    </subcellularLocation>
</comment>
<dbReference type="EMBL" id="LNJB01000017">
    <property type="protein sequence ID" value="KYC54135.1"/>
    <property type="molecule type" value="Genomic_DNA"/>
</dbReference>
<sequence length="428" mass="48157">MEDVGTLLNIFYVLMIMDNKEFYEFKKQLKFLSKIRGRHTELVSVYIPAGYEISKVAAQIKDEQGTATNIKSKNTRKNVLSALERVMQHLRLYKMTPPNGLIIFSGNISEDEGNPKIELFTLNPPEPISVRIYRCDQQFVLDPLLEMIEDKRVFGLIIVERGEASIGLLRGKKVELLKHLTSRVPGKFRAGGQSSVRFARLREIAADDFKDTVGETANEIFLAQQNLEGILIGGGGYTKYEFEEGEYLHHELRKKILGIADTTYTELFGLNELVDKSAGILENLDITKEKDVVTKFLKELIKDDSFAAYGEKEVRKYLDAGAVDLLLLSEGLNKNRIKIKCTSCGNLTEKTSTDEELFQLEQQISGVPCEKCSNLSLNIEEKIDLLEELADLAQEGSTQVEVISTETEEGNQLLKAFGGIAAIVRYRL</sequence>
<evidence type="ECO:0000256" key="4">
    <source>
        <dbReference type="ARBA" id="ARBA00011520"/>
    </source>
</evidence>
<evidence type="ECO:0000256" key="9">
    <source>
        <dbReference type="HAMAP-Rule" id="MF_00424"/>
    </source>
</evidence>
<dbReference type="FunFam" id="3.30.420.60:FF:000003">
    <property type="entry name" value="Peptide chain release factor subunit 1"/>
    <property type="match status" value="1"/>
</dbReference>
<dbReference type="AlphaFoldDB" id="A0A150JAF0"/>
<name>A0A150JAF0_9EURY</name>
<keyword evidence="7 9" id="KW-0648">Protein biosynthesis</keyword>
<evidence type="ECO:0000313" key="12">
    <source>
        <dbReference type="EMBL" id="KYC58664.1"/>
    </source>
</evidence>
<accession>A0A150JPE9</accession>
<dbReference type="SUPFAM" id="SSF55315">
    <property type="entry name" value="L30e-like"/>
    <property type="match status" value="1"/>
</dbReference>
<dbReference type="Pfam" id="PF03464">
    <property type="entry name" value="eRF1_2"/>
    <property type="match status" value="1"/>
</dbReference>
<organism evidence="11 13">
    <name type="scientific">Candidatus Methanofastidiosum methylothiophilum</name>
    <dbReference type="NCBI Taxonomy" id="1705564"/>
    <lineage>
        <taxon>Archaea</taxon>
        <taxon>Methanobacteriati</taxon>
        <taxon>Methanobacteriota</taxon>
        <taxon>Stenosarchaea group</taxon>
        <taxon>Candidatus Methanofastidiosia</taxon>
        <taxon>Candidatus Methanofastidiosales</taxon>
        <taxon>Candidatus Methanofastidiosaceae</taxon>
        <taxon>Candidatus Methanofastidiosum</taxon>
    </lineage>
</organism>
<dbReference type="InterPro" id="IPR020918">
    <property type="entry name" value="Peptide_chain-rel_aRF1"/>
</dbReference>
<evidence type="ECO:0000256" key="6">
    <source>
        <dbReference type="ARBA" id="ARBA00022490"/>
    </source>
</evidence>
<dbReference type="InterPro" id="IPR042226">
    <property type="entry name" value="eFR1_2_sf"/>
</dbReference>
<dbReference type="Pfam" id="PF03465">
    <property type="entry name" value="eRF1_3"/>
    <property type="match status" value="1"/>
</dbReference>
<dbReference type="InterPro" id="IPR005141">
    <property type="entry name" value="eRF1_2"/>
</dbReference>
<dbReference type="Gene3D" id="3.30.420.60">
    <property type="entry name" value="eRF1 domain 2"/>
    <property type="match status" value="1"/>
</dbReference>
<evidence type="ECO:0000313" key="13">
    <source>
        <dbReference type="Proteomes" id="UP000092420"/>
    </source>
</evidence>
<dbReference type="InterPro" id="IPR004403">
    <property type="entry name" value="Peptide_chain-rel_eRF1/aRF1"/>
</dbReference>
<dbReference type="FunFam" id="3.30.1330.30:FF:000032">
    <property type="entry name" value="Eukaryotic peptide chain release factor subunit 1"/>
    <property type="match status" value="1"/>
</dbReference>
<dbReference type="FunFam" id="3.30.960.10:FF:000003">
    <property type="entry name" value="Peptide chain release factor subunit 1"/>
    <property type="match status" value="1"/>
</dbReference>
<dbReference type="PATRIC" id="fig|1706433.3.peg.1242"/>
<dbReference type="SMART" id="SM01194">
    <property type="entry name" value="eRF1_1"/>
    <property type="match status" value="1"/>
</dbReference>
<feature type="domain" description="eRF1/Pelota-like N-terminal" evidence="10">
    <location>
        <begin position="17"/>
        <end position="149"/>
    </location>
</feature>
<evidence type="ECO:0000256" key="5">
    <source>
        <dbReference type="ARBA" id="ARBA00019723"/>
    </source>
</evidence>